<dbReference type="GO" id="GO:0008700">
    <property type="term" value="F:(R,S)-4-hydroxy-2-oxoglutarate aldolase activity"/>
    <property type="evidence" value="ECO:0007669"/>
    <property type="project" value="UniProtKB-EC"/>
</dbReference>
<evidence type="ECO:0000256" key="5">
    <source>
        <dbReference type="ARBA" id="ARBA00023277"/>
    </source>
</evidence>
<organism evidence="7 9">
    <name type="scientific">Clostridium neonatale</name>
    <dbReference type="NCBI Taxonomy" id="137838"/>
    <lineage>
        <taxon>Bacteria</taxon>
        <taxon>Bacillati</taxon>
        <taxon>Bacillota</taxon>
        <taxon>Clostridia</taxon>
        <taxon>Eubacteriales</taxon>
        <taxon>Clostridiaceae</taxon>
        <taxon>Clostridium</taxon>
    </lineage>
</organism>
<dbReference type="Proteomes" id="UP000220840">
    <property type="component" value="Unassembled WGS sequence"/>
</dbReference>
<dbReference type="STRING" id="137838.GCA_001458595_00826"/>
<evidence type="ECO:0000313" key="6">
    <source>
        <dbReference type="EMBL" id="CAG9711310.1"/>
    </source>
</evidence>
<dbReference type="InterPro" id="IPR000887">
    <property type="entry name" value="Aldlse_KDPG_KHG"/>
</dbReference>
<evidence type="ECO:0000256" key="4">
    <source>
        <dbReference type="ARBA" id="ARBA00023239"/>
    </source>
</evidence>
<dbReference type="RefSeq" id="WP_058293760.1">
    <property type="nucleotide sequence ID" value="NZ_CAKJVE010000004.1"/>
</dbReference>
<dbReference type="SUPFAM" id="SSF51569">
    <property type="entry name" value="Aldolase"/>
    <property type="match status" value="1"/>
</dbReference>
<keyword evidence="9" id="KW-1185">Reference proteome</keyword>
<dbReference type="NCBIfam" id="NF005119">
    <property type="entry name" value="PRK06552.1"/>
    <property type="match status" value="1"/>
</dbReference>
<dbReference type="EC" id="4.1.3.16" evidence="6"/>
<accession>A0A2A7MDC8</accession>
<reference evidence="6" key="3">
    <citation type="submission" date="2021-10" db="EMBL/GenBank/DDBJ databases">
        <authorList>
            <person name="Mesa V."/>
        </authorList>
    </citation>
    <scope>NUCLEOTIDE SEQUENCE</scope>
    <source>
        <strain evidence="6">CC3_PB</strain>
    </source>
</reference>
<dbReference type="EC" id="4.1.2.14" evidence="6"/>
<comment type="similarity">
    <text evidence="2">Belongs to the KHG/KDPG aldolase family.</text>
</comment>
<proteinExistence type="inferred from homology"/>
<reference evidence="7 9" key="1">
    <citation type="submission" date="2017-10" db="EMBL/GenBank/DDBJ databases">
        <title>Effective Description of Clostridium neonatale sp. nov. linked to necrotizing enterocolitis in neonates and a clarification of species assignable to the genus Clostridium (Prazmowski 1880) emend. Lawson and Rainey 2016.</title>
        <authorList>
            <person name="Bernard K."/>
            <person name="Burdz T."/>
            <person name="Wiebe D."/>
            <person name="Balcewich B."/>
            <person name="Alfa M."/>
            <person name="Bernier A.-M."/>
        </authorList>
    </citation>
    <scope>NUCLEOTIDE SEQUENCE [LARGE SCALE GENOMIC DNA]</scope>
    <source>
        <strain evidence="7 9">LCDC99A005</strain>
    </source>
</reference>
<dbReference type="EMBL" id="CAKJVE010000004">
    <property type="protein sequence ID" value="CAG9711310.1"/>
    <property type="molecule type" value="Genomic_DNA"/>
</dbReference>
<dbReference type="CDD" id="cd00452">
    <property type="entry name" value="KDPG_aldolase"/>
    <property type="match status" value="1"/>
</dbReference>
<gene>
    <name evidence="6" type="primary">kdgA</name>
    <name evidence="6" type="ORF">CNEO_45215</name>
    <name evidence="8" type="ORF">CNEONATNEC25_00581</name>
    <name evidence="7" type="ORF">CQ394_18455</name>
</gene>
<reference evidence="8 10" key="2">
    <citation type="submission" date="2018-06" db="EMBL/GenBank/DDBJ databases">
        <authorList>
            <consortium name="IHU Genomes"/>
        </authorList>
    </citation>
    <scope>NUCLEOTIDE SEQUENCE [LARGE SCALE GENOMIC DNA]</scope>
    <source>
        <strain evidence="8 10">NEC25</strain>
    </source>
</reference>
<keyword evidence="5" id="KW-0119">Carbohydrate metabolism</keyword>
<dbReference type="Pfam" id="PF01081">
    <property type="entry name" value="Aldolase"/>
    <property type="match status" value="1"/>
</dbReference>
<evidence type="ECO:0000256" key="2">
    <source>
        <dbReference type="ARBA" id="ARBA00006906"/>
    </source>
</evidence>
<dbReference type="Proteomes" id="UP000431451">
    <property type="component" value="Unassembled WGS sequence"/>
</dbReference>
<evidence type="ECO:0000256" key="1">
    <source>
        <dbReference type="ARBA" id="ARBA00004761"/>
    </source>
</evidence>
<dbReference type="NCBIfam" id="TIGR01182">
    <property type="entry name" value="eda"/>
    <property type="match status" value="1"/>
</dbReference>
<dbReference type="InterPro" id="IPR013785">
    <property type="entry name" value="Aldolase_TIM"/>
</dbReference>
<dbReference type="Proteomes" id="UP000789738">
    <property type="component" value="Unassembled WGS sequence"/>
</dbReference>
<evidence type="ECO:0000313" key="9">
    <source>
        <dbReference type="Proteomes" id="UP000220840"/>
    </source>
</evidence>
<evidence type="ECO:0000313" key="8">
    <source>
        <dbReference type="EMBL" id="VCT82988.1"/>
    </source>
</evidence>
<name>A0A2A7MDC8_9CLOT</name>
<evidence type="ECO:0000313" key="7">
    <source>
        <dbReference type="EMBL" id="PEG29351.1"/>
    </source>
</evidence>
<evidence type="ECO:0000256" key="3">
    <source>
        <dbReference type="ARBA" id="ARBA00011233"/>
    </source>
</evidence>
<dbReference type="AlphaFoldDB" id="A0A2A7MDC8"/>
<dbReference type="EMBL" id="UWJD01000001">
    <property type="protein sequence ID" value="VCT82988.1"/>
    <property type="molecule type" value="Genomic_DNA"/>
</dbReference>
<dbReference type="Gene3D" id="3.20.20.70">
    <property type="entry name" value="Aldolase class I"/>
    <property type="match status" value="1"/>
</dbReference>
<keyword evidence="4 6" id="KW-0456">Lyase</keyword>
<evidence type="ECO:0000313" key="10">
    <source>
        <dbReference type="Proteomes" id="UP000431451"/>
    </source>
</evidence>
<dbReference type="OrthoDB" id="9802667at2"/>
<comment type="pathway">
    <text evidence="1">Carbohydrate acid metabolism.</text>
</comment>
<dbReference type="PANTHER" id="PTHR30246">
    <property type="entry name" value="2-KETO-3-DEOXY-6-PHOSPHOGLUCONATE ALDOLASE"/>
    <property type="match status" value="1"/>
</dbReference>
<dbReference type="GO" id="GO:0008675">
    <property type="term" value="F:2-dehydro-3-deoxy-phosphogluconate aldolase activity"/>
    <property type="evidence" value="ECO:0007669"/>
    <property type="project" value="UniProtKB-EC"/>
</dbReference>
<sequence length="227" mass="24472">MKKQVVLNKIVENGVIAVIRGESLEMAIKTVDAVIKGGIKIIELTMTVPNPIDLIREITKKYKDNYEVVIGAGTVLDSETARACILEGSQFIVSPSVDIDTLKLCNKYKIAVMPGIMTVNDAIIALEYGVDIVKVFPANLYGPSVIKSFKGPLPQGEFMPTGGVSVENLHEWIEAGAVAVGTGGDLTKGAKYGDYKLIEETAKRFVDAYKNAKISPKEVGNKVVSNL</sequence>
<protein>
    <submittedName>
        <fullName evidence="6 8">KHG/KDPG aldolase</fullName>
        <ecNumber evidence="6">4.1.2.14</ecNumber>
        <ecNumber evidence="6">4.1.3.16</ecNumber>
    </submittedName>
    <submittedName>
        <fullName evidence="7">Bifunctional 2-keto-4-hydroxyglutarate aldolase/2-keto-3-deoxy-6-phosphogluconate aldolase</fullName>
    </submittedName>
</protein>
<dbReference type="EMBL" id="PDCJ01000004">
    <property type="protein sequence ID" value="PEG29351.1"/>
    <property type="molecule type" value="Genomic_DNA"/>
</dbReference>
<comment type="subunit">
    <text evidence="3">Homotrimer.</text>
</comment>
<dbReference type="PANTHER" id="PTHR30246:SF1">
    <property type="entry name" value="2-DEHYDRO-3-DEOXY-6-PHOSPHOGALACTONATE ALDOLASE-RELATED"/>
    <property type="match status" value="1"/>
</dbReference>